<name>L9WLK7_9EURY</name>
<keyword evidence="5" id="KW-1185">Reference proteome</keyword>
<dbReference type="AlphaFoldDB" id="L9WLK7"/>
<dbReference type="PANTHER" id="PTHR30486">
    <property type="entry name" value="TWITCHING MOTILITY PROTEIN PILT"/>
    <property type="match status" value="1"/>
</dbReference>
<dbReference type="Proteomes" id="UP000011690">
    <property type="component" value="Unassembled WGS sequence"/>
</dbReference>
<sequence length="583" mass="66282">MADETPAFEREHDDNGTDREESVSTESTVFESITNGATSDAIDEILSSAQTHSRPLFEKDPLEPPHEPTIDETFFEFDYLEQYRCEEWTWVNEPYAYLATVFDSSTEEPHLWVVEPTLDQFEQYVRDDLEETLRRKLLYADETGEGPSQQVFDKKARQLIQKQAESVSETSLHKILYYLRRDFIGYGTIDPLMRAEAVEDISCSGADIPLYVYHREHGNVATNRRLGADQLDSYVLRLAQRAGKHLSVSTPLVDASLPDGSRMQATLGGDVTTRGSNFTIRNFTDTPFTPVELVDFGTFSVEQMAFFWFAVQNNRSLLFAGATGSGKTTSMNSMSFFIPPQSKVVSIEDTPELSLPHDNWIQSVSREPTGDRERGEVSMYNLLNSSLRQRPEYILVGEIRTDPRVASTFFQAISTGHTAYTTFHANSIQGLLSRMQNEPLAVPGQMLAELDLVSIQKQVRVDGQTVRRNDEIVEIISRNDDPGTLQTSAVFERDPAADRFDQARTSRTLEDIREERGWSSNRVETELQRRRDVLEYLLENGLDDYDVVVRATTMFARQPDTVVDLVHDNVLETRLRESMEEPT</sequence>
<dbReference type="Pfam" id="PF00437">
    <property type="entry name" value="T2SSE"/>
    <property type="match status" value="1"/>
</dbReference>
<dbReference type="eggNOG" id="arCOG01817">
    <property type="taxonomic scope" value="Archaea"/>
</dbReference>
<dbReference type="OrthoDB" id="162537at2157"/>
<dbReference type="PANTHER" id="PTHR30486:SF6">
    <property type="entry name" value="TYPE IV PILUS RETRACTATION ATPASE PILT"/>
    <property type="match status" value="1"/>
</dbReference>
<dbReference type="InterPro" id="IPR001482">
    <property type="entry name" value="T2SS/T4SS_dom"/>
</dbReference>
<accession>L9WLK7</accession>
<dbReference type="STRING" id="1227500.C494_08502"/>
<dbReference type="Gene3D" id="3.30.450.380">
    <property type="match status" value="1"/>
</dbReference>
<comment type="similarity">
    <text evidence="1">Belongs to the GSP E family.</text>
</comment>
<evidence type="ECO:0000313" key="5">
    <source>
        <dbReference type="Proteomes" id="UP000011690"/>
    </source>
</evidence>
<dbReference type="GO" id="GO:0016887">
    <property type="term" value="F:ATP hydrolysis activity"/>
    <property type="evidence" value="ECO:0007669"/>
    <property type="project" value="InterPro"/>
</dbReference>
<reference evidence="4 5" key="1">
    <citation type="journal article" date="2014" name="PLoS Genet.">
        <title>Phylogenetically driven sequencing of extremely halophilic archaea reveals strategies for static and dynamic osmo-response.</title>
        <authorList>
            <person name="Becker E.A."/>
            <person name="Seitzer P.M."/>
            <person name="Tritt A."/>
            <person name="Larsen D."/>
            <person name="Krusor M."/>
            <person name="Yao A.I."/>
            <person name="Wu D."/>
            <person name="Madern D."/>
            <person name="Eisen J.A."/>
            <person name="Darling A.E."/>
            <person name="Facciotti M.T."/>
        </authorList>
    </citation>
    <scope>NUCLEOTIDE SEQUENCE [LARGE SCALE GENOMIC DNA]</scope>
    <source>
        <strain evidence="4 5">JCM 10635</strain>
    </source>
</reference>
<organism evidence="4 5">
    <name type="scientific">Natronorubrum bangense JCM 10635</name>
    <dbReference type="NCBI Taxonomy" id="1227500"/>
    <lineage>
        <taxon>Archaea</taxon>
        <taxon>Methanobacteriati</taxon>
        <taxon>Methanobacteriota</taxon>
        <taxon>Stenosarchaea group</taxon>
        <taxon>Halobacteria</taxon>
        <taxon>Halobacteriales</taxon>
        <taxon>Natrialbaceae</taxon>
        <taxon>Natronorubrum</taxon>
    </lineage>
</organism>
<dbReference type="Gene3D" id="3.40.50.300">
    <property type="entry name" value="P-loop containing nucleotide triphosphate hydrolases"/>
    <property type="match status" value="1"/>
</dbReference>
<proteinExistence type="inferred from homology"/>
<evidence type="ECO:0000313" key="4">
    <source>
        <dbReference type="EMBL" id="ELY49238.1"/>
    </source>
</evidence>
<dbReference type="EMBL" id="AOHY01000021">
    <property type="protein sequence ID" value="ELY49238.1"/>
    <property type="molecule type" value="Genomic_DNA"/>
</dbReference>
<feature type="domain" description="Bacterial type II secretion system protein E" evidence="3">
    <location>
        <begin position="246"/>
        <end position="468"/>
    </location>
</feature>
<dbReference type="SUPFAM" id="SSF52540">
    <property type="entry name" value="P-loop containing nucleoside triphosphate hydrolases"/>
    <property type="match status" value="1"/>
</dbReference>
<dbReference type="CDD" id="cd01130">
    <property type="entry name" value="VirB11-like_ATPase"/>
    <property type="match status" value="1"/>
</dbReference>
<gene>
    <name evidence="4" type="ORF">C494_08502</name>
</gene>
<evidence type="ECO:0000256" key="1">
    <source>
        <dbReference type="ARBA" id="ARBA00006611"/>
    </source>
</evidence>
<comment type="caution">
    <text evidence="4">The sequence shown here is derived from an EMBL/GenBank/DDBJ whole genome shotgun (WGS) entry which is preliminary data.</text>
</comment>
<dbReference type="InterPro" id="IPR050921">
    <property type="entry name" value="T4SS_GSP_E_ATPase"/>
</dbReference>
<evidence type="ECO:0000259" key="3">
    <source>
        <dbReference type="Pfam" id="PF00437"/>
    </source>
</evidence>
<dbReference type="PATRIC" id="fig|1227500.6.peg.1707"/>
<dbReference type="InterPro" id="IPR027417">
    <property type="entry name" value="P-loop_NTPase"/>
</dbReference>
<feature type="region of interest" description="Disordered" evidence="2">
    <location>
        <begin position="1"/>
        <end position="36"/>
    </location>
</feature>
<dbReference type="RefSeq" id="WP_006065859.1">
    <property type="nucleotide sequence ID" value="NZ_AOHY01000021.1"/>
</dbReference>
<protein>
    <submittedName>
        <fullName evidence="4">Type II secretion system protein E</fullName>
    </submittedName>
</protein>
<feature type="compositionally biased region" description="Basic and acidic residues" evidence="2">
    <location>
        <begin position="7"/>
        <end position="22"/>
    </location>
</feature>
<evidence type="ECO:0000256" key="2">
    <source>
        <dbReference type="SAM" id="MobiDB-lite"/>
    </source>
</evidence>